<evidence type="ECO:0000259" key="3">
    <source>
        <dbReference type="Pfam" id="PF16344"/>
    </source>
</evidence>
<dbReference type="Gene3D" id="2.60.120.1440">
    <property type="match status" value="1"/>
</dbReference>
<evidence type="ECO:0000259" key="2">
    <source>
        <dbReference type="Pfam" id="PF04773"/>
    </source>
</evidence>
<evidence type="ECO:0000313" key="4">
    <source>
        <dbReference type="EMBL" id="MCG2613421.1"/>
    </source>
</evidence>
<evidence type="ECO:0000313" key="5">
    <source>
        <dbReference type="Proteomes" id="UP001165367"/>
    </source>
</evidence>
<keyword evidence="5" id="KW-1185">Reference proteome</keyword>
<dbReference type="InterPro" id="IPR012373">
    <property type="entry name" value="Ferrdict_sens_TM"/>
</dbReference>
<organism evidence="4 5">
    <name type="scientific">Terrimonas ginsenosidimutans</name>
    <dbReference type="NCBI Taxonomy" id="2908004"/>
    <lineage>
        <taxon>Bacteria</taxon>
        <taxon>Pseudomonadati</taxon>
        <taxon>Bacteroidota</taxon>
        <taxon>Chitinophagia</taxon>
        <taxon>Chitinophagales</taxon>
        <taxon>Chitinophagaceae</taxon>
        <taxon>Terrimonas</taxon>
    </lineage>
</organism>
<dbReference type="Proteomes" id="UP001165367">
    <property type="component" value="Unassembled WGS sequence"/>
</dbReference>
<accession>A0ABS9KM95</accession>
<sequence length="340" mass="38069">MRDNRFLLLVTRKLSGEASQCELQELADLLKTDTSLREEFEIMSRYWQQENQEQTANTEAALQRTLSQLGIEPEVQTEATEPAVKRIPAWKIFTRAAAAVILLGALSVGIYALVNNGSSGDNKNLVQKTNAKGVKSTIALADGSKVWLNADSKLQYPSSFTGNTREVYLNGEAFFDIEKNPSKPFIIHLANGTIRVLGTSFNIKAYDNEPVVETSVATGKVAFIPRLKNNDPADTIFLTPNNKVIYQLKTEKTTTAATSSEEDRAWTEGKLIFRSMLFEEIGIELERNFGKKVVFEDSDIKTYRLTGSFQNNTLSEILYYLSKTKSFSYSVTDEQIVISR</sequence>
<feature type="domain" description="FecR protein" evidence="2">
    <location>
        <begin position="132"/>
        <end position="221"/>
    </location>
</feature>
<proteinExistence type="predicted"/>
<dbReference type="InterPro" id="IPR006860">
    <property type="entry name" value="FecR"/>
</dbReference>
<keyword evidence="1" id="KW-0812">Transmembrane</keyword>
<keyword evidence="1" id="KW-1133">Transmembrane helix</keyword>
<comment type="caution">
    <text evidence="4">The sequence shown here is derived from an EMBL/GenBank/DDBJ whole genome shotgun (WGS) entry which is preliminary data.</text>
</comment>
<dbReference type="InterPro" id="IPR032508">
    <property type="entry name" value="FecR_C"/>
</dbReference>
<dbReference type="PIRSF" id="PIRSF018266">
    <property type="entry name" value="FecR"/>
    <property type="match status" value="1"/>
</dbReference>
<feature type="transmembrane region" description="Helical" evidence="1">
    <location>
        <begin position="92"/>
        <end position="114"/>
    </location>
</feature>
<dbReference type="Pfam" id="PF04773">
    <property type="entry name" value="FecR"/>
    <property type="match status" value="1"/>
</dbReference>
<dbReference type="Pfam" id="PF16344">
    <property type="entry name" value="FecR_C"/>
    <property type="match status" value="1"/>
</dbReference>
<keyword evidence="1" id="KW-0472">Membrane</keyword>
<dbReference type="PANTHER" id="PTHR30273:SF2">
    <property type="entry name" value="PROTEIN FECR"/>
    <property type="match status" value="1"/>
</dbReference>
<feature type="domain" description="Protein FecR C-terminal" evidence="3">
    <location>
        <begin position="270"/>
        <end position="338"/>
    </location>
</feature>
<dbReference type="EMBL" id="JAKLTR010000002">
    <property type="protein sequence ID" value="MCG2613421.1"/>
    <property type="molecule type" value="Genomic_DNA"/>
</dbReference>
<name>A0ABS9KM95_9BACT</name>
<evidence type="ECO:0000256" key="1">
    <source>
        <dbReference type="SAM" id="Phobius"/>
    </source>
</evidence>
<gene>
    <name evidence="4" type="ORF">LZZ85_03980</name>
</gene>
<dbReference type="PANTHER" id="PTHR30273">
    <property type="entry name" value="PERIPLASMIC SIGNAL SENSOR AND SIGMA FACTOR ACTIVATOR FECR-RELATED"/>
    <property type="match status" value="1"/>
</dbReference>
<dbReference type="Gene3D" id="3.55.50.30">
    <property type="match status" value="1"/>
</dbReference>
<reference evidence="4" key="1">
    <citation type="submission" date="2022-01" db="EMBL/GenBank/DDBJ databases">
        <authorList>
            <person name="Jo J.-H."/>
            <person name="Im W.-T."/>
        </authorList>
    </citation>
    <scope>NUCLEOTIDE SEQUENCE</scope>
    <source>
        <strain evidence="4">NA20</strain>
    </source>
</reference>
<protein>
    <submittedName>
        <fullName evidence="4">FecR domain-containing protein</fullName>
    </submittedName>
</protein>
<dbReference type="RefSeq" id="WP_237868649.1">
    <property type="nucleotide sequence ID" value="NZ_JAKLTR010000002.1"/>
</dbReference>